<proteinExistence type="predicted"/>
<dbReference type="EMBL" id="HACG01019294">
    <property type="protein sequence ID" value="CEK66159.1"/>
    <property type="molecule type" value="Transcribed_RNA"/>
</dbReference>
<feature type="non-terminal residue" evidence="1">
    <location>
        <position position="52"/>
    </location>
</feature>
<reference evidence="1" key="1">
    <citation type="submission" date="2014-12" db="EMBL/GenBank/DDBJ databases">
        <title>Insight into the proteome of Arion vulgaris.</title>
        <authorList>
            <person name="Aradska J."/>
            <person name="Bulat T."/>
            <person name="Smidak R."/>
            <person name="Sarate P."/>
            <person name="Gangsoo J."/>
            <person name="Sialana F."/>
            <person name="Bilban M."/>
            <person name="Lubec G."/>
        </authorList>
    </citation>
    <scope>NUCLEOTIDE SEQUENCE</scope>
    <source>
        <tissue evidence="1">Skin</tissue>
    </source>
</reference>
<accession>A0A0B6ZC38</accession>
<dbReference type="AlphaFoldDB" id="A0A0B6ZC38"/>
<gene>
    <name evidence="1" type="primary">ORF57512</name>
</gene>
<protein>
    <submittedName>
        <fullName evidence="1">Uncharacterized protein</fullName>
    </submittedName>
</protein>
<organism evidence="1">
    <name type="scientific">Arion vulgaris</name>
    <dbReference type="NCBI Taxonomy" id="1028688"/>
    <lineage>
        <taxon>Eukaryota</taxon>
        <taxon>Metazoa</taxon>
        <taxon>Spiralia</taxon>
        <taxon>Lophotrochozoa</taxon>
        <taxon>Mollusca</taxon>
        <taxon>Gastropoda</taxon>
        <taxon>Heterobranchia</taxon>
        <taxon>Euthyneura</taxon>
        <taxon>Panpulmonata</taxon>
        <taxon>Eupulmonata</taxon>
        <taxon>Stylommatophora</taxon>
        <taxon>Helicina</taxon>
        <taxon>Arionoidea</taxon>
        <taxon>Arionidae</taxon>
        <taxon>Arion</taxon>
    </lineage>
</organism>
<name>A0A0B6ZC38_9EUPU</name>
<sequence>MVQTDTSVAFPLALIQYANLPVTLARRPSPRMKLCGRDMPRELQELSNLRKR</sequence>
<evidence type="ECO:0000313" key="1">
    <source>
        <dbReference type="EMBL" id="CEK66159.1"/>
    </source>
</evidence>